<dbReference type="CDD" id="cd16325">
    <property type="entry name" value="LolA"/>
    <property type="match status" value="1"/>
</dbReference>
<dbReference type="AlphaFoldDB" id="U6B709"/>
<keyword evidence="2" id="KW-0449">Lipoprotein</keyword>
<accession>U6B709</accession>
<dbReference type="PANTHER" id="PTHR35869">
    <property type="entry name" value="OUTER-MEMBRANE LIPOPROTEIN CARRIER PROTEIN"/>
    <property type="match status" value="1"/>
</dbReference>
<dbReference type="SUPFAM" id="SSF89392">
    <property type="entry name" value="Prokaryotic lipoproteins and lipoprotein localization factors"/>
    <property type="match status" value="1"/>
</dbReference>
<dbReference type="KEGG" id="lar:lam_158"/>
<dbReference type="eggNOG" id="COG2834">
    <property type="taxonomic scope" value="Bacteria"/>
</dbReference>
<dbReference type="InterPro" id="IPR004564">
    <property type="entry name" value="OM_lipoprot_carrier_LolA-like"/>
</dbReference>
<dbReference type="EMBL" id="CP006604">
    <property type="protein sequence ID" value="AHA27532.1"/>
    <property type="molecule type" value="Genomic_DNA"/>
</dbReference>
<dbReference type="HOGENOM" id="CLU_055272_3_0_5"/>
<dbReference type="Pfam" id="PF03548">
    <property type="entry name" value="LolA"/>
    <property type="match status" value="1"/>
</dbReference>
<gene>
    <name evidence="2" type="primary">lolA</name>
    <name evidence="2" type="ORF">lam_158</name>
</gene>
<reference evidence="2 3" key="1">
    <citation type="journal article" date="2014" name="Mol. Plant Microbe Interact.">
        <title>The complete genome sequence of Candidatus Liberibacter americanus, associated with citrus Huanglongbing.</title>
        <authorList>
            <person name="Wulff N.A."/>
            <person name="Zhang S."/>
            <person name="Setubal J.C."/>
            <person name="Almeida N.F."/>
            <person name="Martins E.C."/>
            <person name="Harakava R."/>
            <person name="Kumar D."/>
            <person name="Rangel L.T."/>
            <person name="Foissac X."/>
            <person name="Bove J."/>
            <person name="Gabriel D.W."/>
        </authorList>
    </citation>
    <scope>NUCLEOTIDE SEQUENCE [LARGE SCALE GENOMIC DNA]</scope>
    <source>
        <strain evidence="2 3">Sao Paulo</strain>
    </source>
</reference>
<name>U6B709_9HYPH</name>
<dbReference type="PANTHER" id="PTHR35869:SF1">
    <property type="entry name" value="OUTER-MEMBRANE LIPOPROTEIN CARRIER PROTEIN"/>
    <property type="match status" value="1"/>
</dbReference>
<dbReference type="PATRIC" id="fig|1261131.3.peg.147"/>
<dbReference type="RefSeq" id="WP_007556762.1">
    <property type="nucleotide sequence ID" value="NC_022793.1"/>
</dbReference>
<evidence type="ECO:0000313" key="2">
    <source>
        <dbReference type="EMBL" id="AHA27532.1"/>
    </source>
</evidence>
<protein>
    <submittedName>
        <fullName evidence="2">Outer membrane lipoprotein-sorting protein</fullName>
    </submittedName>
</protein>
<keyword evidence="1" id="KW-0732">Signal</keyword>
<evidence type="ECO:0000256" key="1">
    <source>
        <dbReference type="ARBA" id="ARBA00022729"/>
    </source>
</evidence>
<sequence>MSSSFYRLIGIIKFIFLFFCSTIFYSPTYALSNIQKKNIQETIDHFVSIRTLKASFMQKDDQGNIFRGEFFMSRPGKLYFKYGHPFYLTLISDGSNIALYNSKLDSWSVYPLRNTIFELIFSNKRDKLQNSVNEIELKNEFITVFLGENSNENLISLTFSRPSYRLISWKIIDGFGNNTFVEILNYNKNININPELFVIPYDEIHNIGNK</sequence>
<keyword evidence="3" id="KW-1185">Reference proteome</keyword>
<evidence type="ECO:0000313" key="3">
    <source>
        <dbReference type="Proteomes" id="UP000017862"/>
    </source>
</evidence>
<dbReference type="InterPro" id="IPR029046">
    <property type="entry name" value="LolA/LolB/LppX"/>
</dbReference>
<proteinExistence type="predicted"/>
<dbReference type="Gene3D" id="2.50.20.10">
    <property type="entry name" value="Lipoprotein localisation LolA/LolB/LppX"/>
    <property type="match status" value="1"/>
</dbReference>
<dbReference type="Proteomes" id="UP000017862">
    <property type="component" value="Chromosome"/>
</dbReference>
<organism evidence="2 3">
    <name type="scientific">Candidatus Liberibacter americanus str. Sao Paulo</name>
    <dbReference type="NCBI Taxonomy" id="1261131"/>
    <lineage>
        <taxon>Bacteria</taxon>
        <taxon>Pseudomonadati</taxon>
        <taxon>Pseudomonadota</taxon>
        <taxon>Alphaproteobacteria</taxon>
        <taxon>Hyphomicrobiales</taxon>
        <taxon>Rhizobiaceae</taxon>
        <taxon>Liberibacter</taxon>
    </lineage>
</organism>
<dbReference type="STRING" id="1261131.lam_158"/>